<name>A0A9D1GXU0_9ACTN</name>
<reference evidence="1" key="1">
    <citation type="submission" date="2020-10" db="EMBL/GenBank/DDBJ databases">
        <authorList>
            <person name="Gilroy R."/>
        </authorList>
    </citation>
    <scope>NUCLEOTIDE SEQUENCE</scope>
    <source>
        <strain evidence="1">ChiGjej1B1-24693</strain>
    </source>
</reference>
<dbReference type="Pfam" id="PF02391">
    <property type="entry name" value="MoaE"/>
    <property type="match status" value="1"/>
</dbReference>
<dbReference type="Gene3D" id="3.90.1170.40">
    <property type="entry name" value="Molybdopterin biosynthesis MoaE subunit"/>
    <property type="match status" value="1"/>
</dbReference>
<dbReference type="GO" id="GO:0006777">
    <property type="term" value="P:Mo-molybdopterin cofactor biosynthetic process"/>
    <property type="evidence" value="ECO:0007669"/>
    <property type="project" value="InterPro"/>
</dbReference>
<organism evidence="1 2">
    <name type="scientific">Candidatus Avipropionibacterium avicola</name>
    <dbReference type="NCBI Taxonomy" id="2840701"/>
    <lineage>
        <taxon>Bacteria</taxon>
        <taxon>Bacillati</taxon>
        <taxon>Actinomycetota</taxon>
        <taxon>Actinomycetes</taxon>
        <taxon>Propionibacteriales</taxon>
        <taxon>Propionibacteriaceae</taxon>
        <taxon>Propionibacteriaceae incertae sedis</taxon>
        <taxon>Candidatus Avipropionibacterium</taxon>
    </lineage>
</organism>
<accession>A0A9D1GXU0</accession>
<dbReference type="CDD" id="cd00756">
    <property type="entry name" value="MoaE"/>
    <property type="match status" value="1"/>
</dbReference>
<protein>
    <submittedName>
        <fullName evidence="1">Molybdenum cofactor biosynthesis protein MoaE</fullName>
    </submittedName>
</protein>
<dbReference type="SUPFAM" id="SSF54690">
    <property type="entry name" value="Molybdopterin synthase subunit MoaE"/>
    <property type="match status" value="1"/>
</dbReference>
<dbReference type="AlphaFoldDB" id="A0A9D1GXU0"/>
<dbReference type="EMBL" id="DVLP01000223">
    <property type="protein sequence ID" value="HIT75387.1"/>
    <property type="molecule type" value="Genomic_DNA"/>
</dbReference>
<comment type="caution">
    <text evidence="1">The sequence shown here is derived from an EMBL/GenBank/DDBJ whole genome shotgun (WGS) entry which is preliminary data.</text>
</comment>
<sequence>MTETDIDTVALTTAVEDARAGAVVTFCGVVRNHDHGRSVTGIDYVAHPSAQPVLERIATEFVARDGIHALAVRHRVGHLGIGGIALFAAIASSHRQEGFACAADLVDRIKAELPIWKKQFFTDGSHEWSQCP</sequence>
<dbReference type="PANTHER" id="PTHR23404">
    <property type="entry name" value="MOLYBDOPTERIN SYNTHASE RELATED"/>
    <property type="match status" value="1"/>
</dbReference>
<dbReference type="InterPro" id="IPR036563">
    <property type="entry name" value="MoaE_sf"/>
</dbReference>
<dbReference type="InterPro" id="IPR003448">
    <property type="entry name" value="Mopterin_biosynth_MoaE"/>
</dbReference>
<reference evidence="1" key="2">
    <citation type="journal article" date="2021" name="PeerJ">
        <title>Extensive microbial diversity within the chicken gut microbiome revealed by metagenomics and culture.</title>
        <authorList>
            <person name="Gilroy R."/>
            <person name="Ravi A."/>
            <person name="Getino M."/>
            <person name="Pursley I."/>
            <person name="Horton D.L."/>
            <person name="Alikhan N.F."/>
            <person name="Baker D."/>
            <person name="Gharbi K."/>
            <person name="Hall N."/>
            <person name="Watson M."/>
            <person name="Adriaenssens E.M."/>
            <person name="Foster-Nyarko E."/>
            <person name="Jarju S."/>
            <person name="Secka A."/>
            <person name="Antonio M."/>
            <person name="Oren A."/>
            <person name="Chaudhuri R.R."/>
            <person name="La Ragione R."/>
            <person name="Hildebrand F."/>
            <person name="Pallen M.J."/>
        </authorList>
    </citation>
    <scope>NUCLEOTIDE SEQUENCE</scope>
    <source>
        <strain evidence="1">ChiGjej1B1-24693</strain>
    </source>
</reference>
<evidence type="ECO:0000313" key="1">
    <source>
        <dbReference type="EMBL" id="HIT75387.1"/>
    </source>
</evidence>
<gene>
    <name evidence="1" type="ORF">IAA98_07375</name>
</gene>
<evidence type="ECO:0000313" key="2">
    <source>
        <dbReference type="Proteomes" id="UP000886842"/>
    </source>
</evidence>
<proteinExistence type="predicted"/>
<dbReference type="Proteomes" id="UP000886842">
    <property type="component" value="Unassembled WGS sequence"/>
</dbReference>